<protein>
    <submittedName>
        <fullName evidence="2">Sle1_002 protein</fullName>
    </submittedName>
</protein>
<evidence type="ECO:0000259" key="1">
    <source>
        <dbReference type="Pfam" id="PF22768"/>
    </source>
</evidence>
<sequence>MSTPVELIDGQHELAGFLIGKDTPVVIATIEGLGRAPVRTSDTEPPGEDGLWLGQDLFAGREVRIDAAIKVPGDEAGALAVHEALQNAADDETVRLAGGAATTLRLKFPGRPSRTVRGRIRKLDADLSQAKHGWIPLDIEFTGQDQLFYADLPDTTSMPLGSVARGGLTFPLMFPFTIELTAGAIGRPGFLDVAGTAPTWPVLRVHGPCANPKITHVETGRSLTVQGSLAAGEWVEIDTRPGWRTVLRDNGGGMPLTPQSRIDLFRLLPGMNELHWTATDPTLTSTLAVTWWPAYKAL</sequence>
<dbReference type="InterPro" id="IPR054738">
    <property type="entry name" value="Siphovirus-type_tail_C"/>
</dbReference>
<dbReference type="RefSeq" id="WP_047121224.1">
    <property type="nucleotide sequence ID" value="NZ_LN831788.1"/>
</dbReference>
<keyword evidence="2" id="KW-0614">Plasmid</keyword>
<gene>
    <name evidence="2" type="ORF">sle1_002</name>
</gene>
<reference evidence="3" key="1">
    <citation type="submission" date="2015-02" db="EMBL/GenBank/DDBJ databases">
        <authorList>
            <person name="Gomez-Escribano P.J."/>
        </authorList>
    </citation>
    <scope>NUCLEOTIDE SEQUENCE [LARGE SCALE GENOMIC DNA]</scope>
    <source>
        <strain evidence="3">C34 (DSM 42122 / NRRL B-24963)</strain>
        <plasmid evidence="3">pSLE1</plasmid>
    </source>
</reference>
<dbReference type="EMBL" id="LN831788">
    <property type="protein sequence ID" value="CQR59169.1"/>
    <property type="molecule type" value="Genomic_DNA"/>
</dbReference>
<name>A0A0F7VKI6_STRLW</name>
<dbReference type="Gene3D" id="2.60.120.860">
    <property type="match status" value="1"/>
</dbReference>
<dbReference type="PATRIC" id="fig|1437453.6.peg.7126"/>
<evidence type="ECO:0000313" key="2">
    <source>
        <dbReference type="EMBL" id="CQR59169.1"/>
    </source>
</evidence>
<dbReference type="AlphaFoldDB" id="A0A0F7VKI6"/>
<evidence type="ECO:0000313" key="3">
    <source>
        <dbReference type="Proteomes" id="UP000035016"/>
    </source>
</evidence>
<accession>A0A0F7VKI6</accession>
<dbReference type="KEGG" id="sle:sle1_002"/>
<dbReference type="Pfam" id="PF22768">
    <property type="entry name" value="SPP1_Dit"/>
    <property type="match status" value="1"/>
</dbReference>
<feature type="domain" description="Siphovirus-type tail component C-terminal" evidence="1">
    <location>
        <begin position="195"/>
        <end position="280"/>
    </location>
</feature>
<geneLocation type="plasmid" evidence="2 3">
    <name>pSLE1</name>
</geneLocation>
<organism evidence="2 3">
    <name type="scientific">Streptomyces leeuwenhoekii</name>
    <dbReference type="NCBI Taxonomy" id="1437453"/>
    <lineage>
        <taxon>Bacteria</taxon>
        <taxon>Bacillati</taxon>
        <taxon>Actinomycetota</taxon>
        <taxon>Actinomycetes</taxon>
        <taxon>Kitasatosporales</taxon>
        <taxon>Streptomycetaceae</taxon>
        <taxon>Streptomyces</taxon>
    </lineage>
</organism>
<dbReference type="Proteomes" id="UP000035016">
    <property type="component" value="Plasmid pSLE1"/>
</dbReference>
<proteinExistence type="predicted"/>